<sequence>MSDPEAISDISEYLIQFHVFGIEVVEDDLKRGFRGTKIKADRKITSLKQLQGHIWRTRFQNKELQEFVYDDVPEDLRRWHANGIKVTILVDLRDYISLWFYV</sequence>
<name>A0A6V7NSB3_ANACO</name>
<dbReference type="GO" id="GO:0043874">
    <property type="term" value="F:acireductone synthase activity"/>
    <property type="evidence" value="ECO:0007669"/>
    <property type="project" value="TreeGrafter"/>
</dbReference>
<dbReference type="AlphaFoldDB" id="A0A6V7NSB3"/>
<organism evidence="1">
    <name type="scientific">Ananas comosus var. bracteatus</name>
    <name type="common">red pineapple</name>
    <dbReference type="NCBI Taxonomy" id="296719"/>
    <lineage>
        <taxon>Eukaryota</taxon>
        <taxon>Viridiplantae</taxon>
        <taxon>Streptophyta</taxon>
        <taxon>Embryophyta</taxon>
        <taxon>Tracheophyta</taxon>
        <taxon>Spermatophyta</taxon>
        <taxon>Magnoliopsida</taxon>
        <taxon>Liliopsida</taxon>
        <taxon>Poales</taxon>
        <taxon>Bromeliaceae</taxon>
        <taxon>Bromelioideae</taxon>
        <taxon>Ananas</taxon>
    </lineage>
</organism>
<protein>
    <submittedName>
        <fullName evidence="1">Uncharacterized protein</fullName>
    </submittedName>
</protein>
<gene>
    <name evidence="1" type="ORF">CB5_LOCUS4694</name>
</gene>
<dbReference type="PANTHER" id="PTHR20371">
    <property type="entry name" value="ENOLASE-PHOSPHATASE E1"/>
    <property type="match status" value="1"/>
</dbReference>
<dbReference type="SUPFAM" id="SSF56784">
    <property type="entry name" value="HAD-like"/>
    <property type="match status" value="1"/>
</dbReference>
<dbReference type="PANTHER" id="PTHR20371:SF1">
    <property type="entry name" value="ENOLASE-PHOSPHATASE E1"/>
    <property type="match status" value="1"/>
</dbReference>
<dbReference type="InterPro" id="IPR036412">
    <property type="entry name" value="HAD-like_sf"/>
</dbReference>
<dbReference type="Gene3D" id="1.10.720.60">
    <property type="match status" value="1"/>
</dbReference>
<accession>A0A6V7NSB3</accession>
<proteinExistence type="predicted"/>
<reference evidence="1" key="1">
    <citation type="submission" date="2020-07" db="EMBL/GenBank/DDBJ databases">
        <authorList>
            <person name="Lin J."/>
        </authorList>
    </citation>
    <scope>NUCLEOTIDE SEQUENCE</scope>
</reference>
<evidence type="ECO:0000313" key="1">
    <source>
        <dbReference type="EMBL" id="CAD1821483.1"/>
    </source>
</evidence>
<dbReference type="GO" id="GO:0019509">
    <property type="term" value="P:L-methionine salvage from methylthioadenosine"/>
    <property type="evidence" value="ECO:0007669"/>
    <property type="project" value="TreeGrafter"/>
</dbReference>
<dbReference type="EMBL" id="LR862141">
    <property type="protein sequence ID" value="CAD1821483.1"/>
    <property type="molecule type" value="Genomic_DNA"/>
</dbReference>